<protein>
    <submittedName>
        <fullName evidence="2">Uncharacterized protein</fullName>
    </submittedName>
</protein>
<dbReference type="AlphaFoldDB" id="A0A3S1BQI2"/>
<keyword evidence="3" id="KW-1185">Reference proteome</keyword>
<feature type="region of interest" description="Disordered" evidence="1">
    <location>
        <begin position="149"/>
        <end position="229"/>
    </location>
</feature>
<sequence>MEAKNCLKYYVRNTEDGQTVALSGEGEFTIGLTLDERIACTGASGSVTAGSVTAGPADDSAAIVVPLVVLTVWRTAGVTVAAASRDLRCRLNGQDIAMEAHLIPGNQVEVGDKQLELLDEEPLPAPPPLSAVLRPMTLTSAGATTTLLTSSASASPSESSSVSPSPSRTPTPSGQTASRRQLPPTPGVPILPIAPRKPQRVHAKRISSSSAGPGSSGASGVSSTPASQTVKDVGKVALRDWCRVQLPNSEGELLQQTRKPEQLASLASSYVGRHVNLYTGVVMTTDLTDRIFRVMLEVAHHRRDILHNFLAEVIAQFAVDEEEEAGDGDGTLGKSRQSGSDVAHHATVMALLLEILKQFLDPQFLVELCLQLLRALSHIPGSVQTMVESHVATAVLGSMAAYREDSGIQSFCLDILAKVATYVPAVLEKLPMRESSIDLVMMALTLHYKKLPIAQAGLRTLANLACSLHFLSFSAMKDKPYAELVDFVTHVVSVMVYLYETTTSMVRQCLGHFSNDLTVKMDGRRFLFESTKMEQLKQQQKLWEVQPEKDKDHNSVDEKQNGGNEEVVTSSGEEDNGLDRLNVQDNGSEENENSSLGILKKSRSYECLRTPDRRVNFINEDDLASHSTDSSSSSSGANSPSLEVEKSKQGGNESPDIQILSRSIIVPTQLSLGESTDGETGNIESPAVTDRTSPCFRSKFDYGPPPPKPARRPIGPPLVHINSQSTDTDDNIVESPPPPPLPERNFTRTGIVSENMHNGLDGDGGNGIVYQDAGESERHHSPNDRLSPLSSGNICDSSTDLSNFRYSAADIMFMKRLMCVQVTCQVCATSARGQGPHALKMIDMPLDVLLNQADVPRCVAQFFRSQYTVGTTLMDVDPSSVISVIDAIRYEVLVFDLVRGSLTLLVQSLSAKLSSVVFGAALGVMEAARYNPDLTKVYSDVEFCTRLTALISEVAQTVEDRPDVSSVMNRLQYIFSNSVDSGKTETTKTV</sequence>
<reference evidence="2 3" key="1">
    <citation type="submission" date="2019-01" db="EMBL/GenBank/DDBJ databases">
        <title>A draft genome assembly of the solar-powered sea slug Elysia chlorotica.</title>
        <authorList>
            <person name="Cai H."/>
            <person name="Li Q."/>
            <person name="Fang X."/>
            <person name="Li J."/>
            <person name="Curtis N.E."/>
            <person name="Altenburger A."/>
            <person name="Shibata T."/>
            <person name="Feng M."/>
            <person name="Maeda T."/>
            <person name="Schwartz J.A."/>
            <person name="Shigenobu S."/>
            <person name="Lundholm N."/>
            <person name="Nishiyama T."/>
            <person name="Yang H."/>
            <person name="Hasebe M."/>
            <person name="Li S."/>
            <person name="Pierce S.K."/>
            <person name="Wang J."/>
        </authorList>
    </citation>
    <scope>NUCLEOTIDE SEQUENCE [LARGE SCALE GENOMIC DNA]</scope>
    <source>
        <strain evidence="2">EC2010</strain>
        <tissue evidence="2">Whole organism of an adult</tissue>
    </source>
</reference>
<feature type="region of interest" description="Disordered" evidence="1">
    <location>
        <begin position="619"/>
        <end position="659"/>
    </location>
</feature>
<accession>A0A3S1BQI2</accession>
<dbReference type="EMBL" id="RQTK01001067">
    <property type="protein sequence ID" value="RUS72436.1"/>
    <property type="molecule type" value="Genomic_DNA"/>
</dbReference>
<proteinExistence type="predicted"/>
<dbReference type="Proteomes" id="UP000271974">
    <property type="component" value="Unassembled WGS sequence"/>
</dbReference>
<dbReference type="Gene3D" id="1.25.10.10">
    <property type="entry name" value="Leucine-rich Repeat Variant"/>
    <property type="match status" value="1"/>
</dbReference>
<feature type="region of interest" description="Disordered" evidence="1">
    <location>
        <begin position="543"/>
        <end position="597"/>
    </location>
</feature>
<dbReference type="OrthoDB" id="6138244at2759"/>
<feature type="compositionally biased region" description="Polar residues" evidence="1">
    <location>
        <begin position="671"/>
        <end position="683"/>
    </location>
</feature>
<feature type="compositionally biased region" description="Low complexity" evidence="1">
    <location>
        <begin position="625"/>
        <end position="641"/>
    </location>
</feature>
<dbReference type="InterPro" id="IPR011989">
    <property type="entry name" value="ARM-like"/>
</dbReference>
<gene>
    <name evidence="2" type="ORF">EGW08_019798</name>
</gene>
<evidence type="ECO:0000313" key="3">
    <source>
        <dbReference type="Proteomes" id="UP000271974"/>
    </source>
</evidence>
<name>A0A3S1BQI2_ELYCH</name>
<evidence type="ECO:0000256" key="1">
    <source>
        <dbReference type="SAM" id="MobiDB-lite"/>
    </source>
</evidence>
<feature type="region of interest" description="Disordered" evidence="1">
    <location>
        <begin position="671"/>
        <end position="744"/>
    </location>
</feature>
<feature type="compositionally biased region" description="Polar residues" evidence="1">
    <location>
        <begin position="561"/>
        <end position="571"/>
    </location>
</feature>
<organism evidence="2 3">
    <name type="scientific">Elysia chlorotica</name>
    <name type="common">Eastern emerald elysia</name>
    <name type="synonym">Sea slug</name>
    <dbReference type="NCBI Taxonomy" id="188477"/>
    <lineage>
        <taxon>Eukaryota</taxon>
        <taxon>Metazoa</taxon>
        <taxon>Spiralia</taxon>
        <taxon>Lophotrochozoa</taxon>
        <taxon>Mollusca</taxon>
        <taxon>Gastropoda</taxon>
        <taxon>Heterobranchia</taxon>
        <taxon>Euthyneura</taxon>
        <taxon>Panpulmonata</taxon>
        <taxon>Sacoglossa</taxon>
        <taxon>Placobranchoidea</taxon>
        <taxon>Plakobranchidae</taxon>
        <taxon>Elysia</taxon>
    </lineage>
</organism>
<comment type="caution">
    <text evidence="2">The sequence shown here is derived from an EMBL/GenBank/DDBJ whole genome shotgun (WGS) entry which is preliminary data.</text>
</comment>
<dbReference type="InterPro" id="IPR016024">
    <property type="entry name" value="ARM-type_fold"/>
</dbReference>
<evidence type="ECO:0000313" key="2">
    <source>
        <dbReference type="EMBL" id="RUS72436.1"/>
    </source>
</evidence>
<feature type="compositionally biased region" description="Basic and acidic residues" evidence="1">
    <location>
        <begin position="546"/>
        <end position="560"/>
    </location>
</feature>
<feature type="compositionally biased region" description="Low complexity" evidence="1">
    <location>
        <begin position="207"/>
        <end position="227"/>
    </location>
</feature>
<dbReference type="SUPFAM" id="SSF48371">
    <property type="entry name" value="ARM repeat"/>
    <property type="match status" value="1"/>
</dbReference>
<feature type="compositionally biased region" description="Low complexity" evidence="1">
    <location>
        <begin position="149"/>
        <end position="173"/>
    </location>
</feature>